<dbReference type="AlphaFoldDB" id="A0A7J6GC78"/>
<keyword evidence="2" id="KW-0732">Signal</keyword>
<protein>
    <recommendedName>
        <fullName evidence="3">Neprosin PEP catalytic domain-containing protein</fullName>
    </recommendedName>
</protein>
<name>A0A7J6GC78_CANSA</name>
<evidence type="ECO:0000313" key="5">
    <source>
        <dbReference type="Proteomes" id="UP000525078"/>
    </source>
</evidence>
<feature type="chain" id="PRO_5029858674" description="Neprosin PEP catalytic domain-containing protein" evidence="2">
    <location>
        <begin position="23"/>
        <end position="660"/>
    </location>
</feature>
<dbReference type="Pfam" id="PF14365">
    <property type="entry name" value="Neprosin_AP"/>
    <property type="match status" value="2"/>
</dbReference>
<dbReference type="PANTHER" id="PTHR31589:SF223">
    <property type="entry name" value="PROTEIN, PUTATIVE (DUF239)-RELATED"/>
    <property type="match status" value="1"/>
</dbReference>
<dbReference type="Pfam" id="PF03080">
    <property type="entry name" value="Neprosin"/>
    <property type="match status" value="1"/>
</dbReference>
<dbReference type="PANTHER" id="PTHR31589">
    <property type="entry name" value="PROTEIN, PUTATIVE (DUF239)-RELATED-RELATED"/>
    <property type="match status" value="1"/>
</dbReference>
<accession>A0A7J6GC78</accession>
<evidence type="ECO:0000256" key="1">
    <source>
        <dbReference type="SAM" id="Coils"/>
    </source>
</evidence>
<dbReference type="Proteomes" id="UP000525078">
    <property type="component" value="Unassembled WGS sequence"/>
</dbReference>
<dbReference type="InterPro" id="IPR025521">
    <property type="entry name" value="Neprosin_propep"/>
</dbReference>
<feature type="coiled-coil region" evidence="1">
    <location>
        <begin position="20"/>
        <end position="47"/>
    </location>
</feature>
<dbReference type="EMBL" id="JAATIP010000068">
    <property type="protein sequence ID" value="KAF4379810.1"/>
    <property type="molecule type" value="Genomic_DNA"/>
</dbReference>
<feature type="domain" description="Neprosin PEP catalytic" evidence="3">
    <location>
        <begin position="148"/>
        <end position="385"/>
    </location>
</feature>
<dbReference type="InterPro" id="IPR004314">
    <property type="entry name" value="Neprosin"/>
</dbReference>
<keyword evidence="1" id="KW-0175">Coiled coil</keyword>
<evidence type="ECO:0000256" key="2">
    <source>
        <dbReference type="SAM" id="SignalP"/>
    </source>
</evidence>
<dbReference type="InterPro" id="IPR053168">
    <property type="entry name" value="Glutamic_endopeptidase"/>
</dbReference>
<dbReference type="Gene3D" id="3.90.1320.10">
    <property type="entry name" value="Outer-capsid protein sigma 3, large lobe"/>
    <property type="match status" value="1"/>
</dbReference>
<gene>
    <name evidence="4" type="ORF">F8388_023827</name>
</gene>
<sequence>MGMRGFFMVAIMLSTLLCYCESEEQLIELSRDELLEIEDQLERLNKSSIKTIKTYYGDIYDCIDFYEQPAFDHPLLKNRKYDFQMKPSSHMAPMVREDKPPKNVRQVSINSGLKGEKCPTGFVPIRRTTKEDLIRAKLFTKSYTSRINSPPTSHHALVYTSDSTKKYNGGGTIASFYTLYNVTDSQYTFGRIKLQNGLDIIQAGWGVNPSVYGDNKTRIFIYFQAGELSCFNTVCPGFVLVDPQPMIDRILRETHPGTFPTWEIGIYIYRTQHGDICDCINFYEQPAFDHPLLKNHKYDFRMGPSSHPNPMVREDKPPKNVKQVSINSGLKGEKCPIGFIPIRRSTKEDLIRAKLFTKSYASRINSPPAFHHALVYTSHPTKKCNGGIFVNPSVYGDNKTRIFIYFQAGELSCFITVCPVFVLVDPQPMIQMTVRETHPGNLPTWELPINMYRDPTTRNWWFQLGENYDHIGYWPSSIFSGRRNLQSTWSNWSSNGVWLTFKQDTCYDAYCRALTIINEAHIREDAKNTKISSIDIDFYLVKDWGFRRDFRHLRTYGALVLDDLFTLMANNYFFAKLKTSLNTNKTTRSKLQQGCNLPERKKVRNMAINRLRGNPMSHLITGTRNPNNIPKLKANSEKKITLKEEKPTSNSGLLNIQQQQ</sequence>
<organism evidence="4 5">
    <name type="scientific">Cannabis sativa</name>
    <name type="common">Hemp</name>
    <name type="synonym">Marijuana</name>
    <dbReference type="NCBI Taxonomy" id="3483"/>
    <lineage>
        <taxon>Eukaryota</taxon>
        <taxon>Viridiplantae</taxon>
        <taxon>Streptophyta</taxon>
        <taxon>Embryophyta</taxon>
        <taxon>Tracheophyta</taxon>
        <taxon>Spermatophyta</taxon>
        <taxon>Magnoliopsida</taxon>
        <taxon>eudicotyledons</taxon>
        <taxon>Gunneridae</taxon>
        <taxon>Pentapetalae</taxon>
        <taxon>rosids</taxon>
        <taxon>fabids</taxon>
        <taxon>Rosales</taxon>
        <taxon>Cannabaceae</taxon>
        <taxon>Cannabis</taxon>
    </lineage>
</organism>
<comment type="caution">
    <text evidence="4">The sequence shown here is derived from an EMBL/GenBank/DDBJ whole genome shotgun (WGS) entry which is preliminary data.</text>
</comment>
<proteinExistence type="predicted"/>
<reference evidence="4 5" key="1">
    <citation type="journal article" date="2020" name="bioRxiv">
        <title>Sequence and annotation of 42 cannabis genomes reveals extensive copy number variation in cannabinoid synthesis and pathogen resistance genes.</title>
        <authorList>
            <person name="Mckernan K.J."/>
            <person name="Helbert Y."/>
            <person name="Kane L.T."/>
            <person name="Ebling H."/>
            <person name="Zhang L."/>
            <person name="Liu B."/>
            <person name="Eaton Z."/>
            <person name="Mclaughlin S."/>
            <person name="Kingan S."/>
            <person name="Baybayan P."/>
            <person name="Concepcion G."/>
            <person name="Jordan M."/>
            <person name="Riva A."/>
            <person name="Barbazuk W."/>
            <person name="Harkins T."/>
        </authorList>
    </citation>
    <scope>NUCLEOTIDE SEQUENCE [LARGE SCALE GENOMIC DNA]</scope>
    <source>
        <strain evidence="5">cv. Jamaican Lion 4</strain>
        <tissue evidence="4">Leaf</tissue>
    </source>
</reference>
<evidence type="ECO:0000259" key="3">
    <source>
        <dbReference type="PROSITE" id="PS52045"/>
    </source>
</evidence>
<feature type="signal peptide" evidence="2">
    <location>
        <begin position="1"/>
        <end position="22"/>
    </location>
</feature>
<evidence type="ECO:0000313" key="4">
    <source>
        <dbReference type="EMBL" id="KAF4379810.1"/>
    </source>
</evidence>
<dbReference type="PROSITE" id="PS52045">
    <property type="entry name" value="NEPROSIN_PEP_CD"/>
    <property type="match status" value="1"/>
</dbReference>